<feature type="binding site" evidence="5">
    <location>
        <position position="46"/>
    </location>
    <ligand>
        <name>glyoxylate</name>
        <dbReference type="ChEBI" id="CHEBI:36655"/>
    </ligand>
</feature>
<dbReference type="RefSeq" id="WP_063893199.1">
    <property type="nucleotide sequence ID" value="NZ_LAKD02000002.1"/>
</dbReference>
<dbReference type="PANTHER" id="PTHR10578">
    <property type="entry name" value="S -2-HYDROXY-ACID OXIDASE-RELATED"/>
    <property type="match status" value="1"/>
</dbReference>
<evidence type="ECO:0000256" key="5">
    <source>
        <dbReference type="PIRSR" id="PIRSR000138-2"/>
    </source>
</evidence>
<evidence type="ECO:0000256" key="3">
    <source>
        <dbReference type="ARBA" id="ARBA00024042"/>
    </source>
</evidence>
<feature type="binding site" evidence="5">
    <location>
        <position position="262"/>
    </location>
    <ligand>
        <name>FMN</name>
        <dbReference type="ChEBI" id="CHEBI:58210"/>
    </ligand>
</feature>
<evidence type="ECO:0000256" key="2">
    <source>
        <dbReference type="ARBA" id="ARBA00023002"/>
    </source>
</evidence>
<keyword evidence="2" id="KW-0560">Oxidoreductase</keyword>
<accession>A0A1V4DCF0</accession>
<comment type="caution">
    <text evidence="7">The sequence shown here is derived from an EMBL/GenBank/DDBJ whole genome shotgun (WGS) entry which is preliminary data.</text>
</comment>
<feature type="domain" description="FMN hydroxy acid dehydrogenase" evidence="6">
    <location>
        <begin position="20"/>
        <end position="389"/>
    </location>
</feature>
<feature type="binding site" evidence="5">
    <location>
        <position position="130"/>
    </location>
    <ligand>
        <name>FMN</name>
        <dbReference type="ChEBI" id="CHEBI:58210"/>
    </ligand>
</feature>
<evidence type="ECO:0000313" key="8">
    <source>
        <dbReference type="Proteomes" id="UP000033615"/>
    </source>
</evidence>
<evidence type="ECO:0000259" key="6">
    <source>
        <dbReference type="PROSITE" id="PS51349"/>
    </source>
</evidence>
<evidence type="ECO:0000313" key="7">
    <source>
        <dbReference type="EMBL" id="OPF84258.1"/>
    </source>
</evidence>
<feature type="binding site" evidence="5">
    <location>
        <position position="284"/>
    </location>
    <ligand>
        <name>FMN</name>
        <dbReference type="ChEBI" id="CHEBI:58210"/>
    </ligand>
</feature>
<dbReference type="EMBL" id="LAKD02000002">
    <property type="protein sequence ID" value="OPF84258.1"/>
    <property type="molecule type" value="Genomic_DNA"/>
</dbReference>
<keyword evidence="5" id="KW-0285">Flavoprotein</keyword>
<dbReference type="Proteomes" id="UP000033615">
    <property type="component" value="Unassembled WGS sequence"/>
</dbReference>
<feature type="binding site" evidence="5">
    <location>
        <begin position="99"/>
        <end position="101"/>
    </location>
    <ligand>
        <name>FMN</name>
        <dbReference type="ChEBI" id="CHEBI:58210"/>
    </ligand>
</feature>
<dbReference type="PANTHER" id="PTHR10578:SF143">
    <property type="entry name" value="FMN-DEPENDENT ALPHA-HYDROXY ACID DEHYDROGENASE PB1A11.03"/>
    <property type="match status" value="1"/>
</dbReference>
<feature type="binding site" evidence="5">
    <location>
        <position position="289"/>
    </location>
    <ligand>
        <name>glyoxylate</name>
        <dbReference type="ChEBI" id="CHEBI:36655"/>
    </ligand>
</feature>
<dbReference type="GO" id="GO:0004497">
    <property type="term" value="F:monooxygenase activity"/>
    <property type="evidence" value="ECO:0007669"/>
    <property type="project" value="UniProtKB-KW"/>
</dbReference>
<evidence type="ECO:0000256" key="1">
    <source>
        <dbReference type="ARBA" id="ARBA00001917"/>
    </source>
</evidence>
<comment type="cofactor">
    <cofactor evidence="1">
        <name>FMN</name>
        <dbReference type="ChEBI" id="CHEBI:58210"/>
    </cofactor>
</comment>
<dbReference type="AlphaFoldDB" id="A0A1V4DCF0"/>
<reference evidence="7" key="1">
    <citation type="submission" date="2016-12" db="EMBL/GenBank/DDBJ databases">
        <title>Genome sequence of Streptomyces antioxidans MUSC 164.</title>
        <authorList>
            <person name="Lee L.-H."/>
            <person name="Ser H.-L."/>
        </authorList>
    </citation>
    <scope>NUCLEOTIDE SEQUENCE [LARGE SCALE GENOMIC DNA]</scope>
    <source>
        <strain evidence="7">MUSC 164</strain>
    </source>
</reference>
<dbReference type="OrthoDB" id="9770452at2"/>
<evidence type="ECO:0000256" key="4">
    <source>
        <dbReference type="PIRSR" id="PIRSR000138-1"/>
    </source>
</evidence>
<feature type="binding site" evidence="5">
    <location>
        <position position="189"/>
    </location>
    <ligand>
        <name>glyoxylate</name>
        <dbReference type="ChEBI" id="CHEBI:36655"/>
    </ligand>
</feature>
<protein>
    <submittedName>
        <fullName evidence="7">Lactate 2-monooxygenase</fullName>
    </submittedName>
</protein>
<dbReference type="PROSITE" id="PS51349">
    <property type="entry name" value="FMN_HYDROXY_ACID_DH_2"/>
    <property type="match status" value="1"/>
</dbReference>
<feature type="active site" description="Proton acceptor" evidence="4">
    <location>
        <position position="286"/>
    </location>
</feature>
<dbReference type="InterPro" id="IPR012133">
    <property type="entry name" value="Alpha-hydoxy_acid_DH_FMN"/>
</dbReference>
<dbReference type="InterPro" id="IPR008259">
    <property type="entry name" value="FMN_hydac_DH_AS"/>
</dbReference>
<organism evidence="7 8">
    <name type="scientific">Streptomyces antioxidans</name>
    <dbReference type="NCBI Taxonomy" id="1507734"/>
    <lineage>
        <taxon>Bacteria</taxon>
        <taxon>Bacillati</taxon>
        <taxon>Actinomycetota</taxon>
        <taxon>Actinomycetes</taxon>
        <taxon>Kitasatosporales</taxon>
        <taxon>Streptomycetaceae</taxon>
        <taxon>Streptomyces</taxon>
    </lineage>
</organism>
<dbReference type="PIRSF" id="PIRSF000138">
    <property type="entry name" value="Al-hdrx_acd_dh"/>
    <property type="match status" value="1"/>
</dbReference>
<dbReference type="InterPro" id="IPR013785">
    <property type="entry name" value="Aldolase_TIM"/>
</dbReference>
<comment type="similarity">
    <text evidence="3">Belongs to the FMN-dependent alpha-hydroxy acid dehydrogenase family.</text>
</comment>
<dbReference type="Pfam" id="PF01070">
    <property type="entry name" value="FMN_dh"/>
    <property type="match status" value="1"/>
</dbReference>
<dbReference type="GO" id="GO:0010181">
    <property type="term" value="F:FMN binding"/>
    <property type="evidence" value="ECO:0007669"/>
    <property type="project" value="InterPro"/>
</dbReference>
<feature type="binding site" evidence="5">
    <location>
        <position position="286"/>
    </location>
    <ligand>
        <name>glyoxylate</name>
        <dbReference type="ChEBI" id="CHEBI:36655"/>
    </ligand>
</feature>
<feature type="binding site" evidence="5">
    <location>
        <position position="154"/>
    </location>
    <ligand>
        <name>glyoxylate</name>
        <dbReference type="ChEBI" id="CHEBI:36655"/>
    </ligand>
</feature>
<dbReference type="Gene3D" id="3.20.20.70">
    <property type="entry name" value="Aldolase class I"/>
    <property type="match status" value="1"/>
</dbReference>
<proteinExistence type="inferred from homology"/>
<dbReference type="PROSITE" id="PS00557">
    <property type="entry name" value="FMN_HYDROXY_ACID_DH_1"/>
    <property type="match status" value="1"/>
</dbReference>
<feature type="binding site" evidence="5">
    <location>
        <begin position="338"/>
        <end position="339"/>
    </location>
    <ligand>
        <name>FMN</name>
        <dbReference type="ChEBI" id="CHEBI:58210"/>
    </ligand>
</feature>
<keyword evidence="8" id="KW-1185">Reference proteome</keyword>
<dbReference type="InterPro" id="IPR000262">
    <property type="entry name" value="FMN-dep_DH"/>
</dbReference>
<feature type="binding site" evidence="5">
    <location>
        <begin position="315"/>
        <end position="319"/>
    </location>
    <ligand>
        <name>FMN</name>
        <dbReference type="ChEBI" id="CHEBI:58210"/>
    </ligand>
</feature>
<keyword evidence="5" id="KW-0288">FMN</keyword>
<dbReference type="InterPro" id="IPR037396">
    <property type="entry name" value="FMN_HAD"/>
</dbReference>
<sequence>MANYADFNIGLYFTGLGGDNPPPYPVTFAGLEAAAREKLEHRLFDYVAGGAGDEHTQRANVTAFEQWGIMPRMLAGAAERDLSVELFGHRLPTPLLMSPIGVIGVMTDDEHGDLATAAASATSGVPMVASTLMQDPLEDVAAALGDTPGFFQLYTPNDRDLAESLVRRADAAGFSGIVVTLDTWTLGYRPRDLRHATFPQLRGYCLANYFSDPVFRSRLAAPPEEDPEAATMHWATTFGNPTLTWDDLTWLRSLTDLPLLLKGICHPDDVRRARDGGVDAIYCSNHGGRQAATAPALDLLPAVVEAADAMPVIFDSGLRSGPDIVKALALGATAVGIGRPYGYGAAIGGQAGIEFVLSCLLAEADLTMGLNGYASIAELTPDVLVRGWDRKASAEECFQKAGSLRARTMH</sequence>
<name>A0A1V4DCF0_9ACTN</name>
<feature type="binding site" evidence="5">
    <location>
        <position position="180"/>
    </location>
    <ligand>
        <name>FMN</name>
        <dbReference type="ChEBI" id="CHEBI:58210"/>
    </ligand>
</feature>
<feature type="binding site" evidence="5">
    <location>
        <position position="152"/>
    </location>
    <ligand>
        <name>FMN</name>
        <dbReference type="ChEBI" id="CHEBI:58210"/>
    </ligand>
</feature>
<gene>
    <name evidence="7" type="ORF">VT50_0201920</name>
</gene>
<dbReference type="SUPFAM" id="SSF51395">
    <property type="entry name" value="FMN-linked oxidoreductases"/>
    <property type="match status" value="1"/>
</dbReference>